<proteinExistence type="predicted"/>
<dbReference type="EMBL" id="CP007140">
    <property type="protein sequence ID" value="AJC72829.1"/>
    <property type="molecule type" value="Genomic_DNA"/>
</dbReference>
<reference evidence="2 3" key="1">
    <citation type="submission" date="2014-01" db="EMBL/GenBank/DDBJ databases">
        <title>Genome sequencing of Thermococcus guaymasensis.</title>
        <authorList>
            <person name="Zhang X."/>
            <person name="Alvare G."/>
            <person name="Fristensky B."/>
            <person name="Chen L."/>
            <person name="Suen T."/>
            <person name="Chen Q."/>
            <person name="Ma K."/>
        </authorList>
    </citation>
    <scope>NUCLEOTIDE SEQUENCE [LARGE SCALE GENOMIC DNA]</scope>
    <source>
        <strain evidence="2 3">DSM 11113</strain>
    </source>
</reference>
<accession>A0A0X1KNJ4</accession>
<gene>
    <name evidence="2" type="ORF">X802_10125</name>
</gene>
<organism evidence="2 3">
    <name type="scientific">Thermococcus guaymasensis DSM 11113</name>
    <dbReference type="NCBI Taxonomy" id="1432656"/>
    <lineage>
        <taxon>Archaea</taxon>
        <taxon>Methanobacteriati</taxon>
        <taxon>Methanobacteriota</taxon>
        <taxon>Thermococci</taxon>
        <taxon>Thermococcales</taxon>
        <taxon>Thermococcaceae</taxon>
        <taxon>Thermococcus</taxon>
    </lineage>
</organism>
<evidence type="ECO:0000313" key="2">
    <source>
        <dbReference type="EMBL" id="AJC72829.1"/>
    </source>
</evidence>
<name>A0A0X1KNJ4_9EURY</name>
<dbReference type="PATRIC" id="fig|1432656.3.peg.1979"/>
<keyword evidence="3" id="KW-1185">Reference proteome</keyword>
<evidence type="ECO:0000313" key="3">
    <source>
        <dbReference type="Proteomes" id="UP000062043"/>
    </source>
</evidence>
<evidence type="ECO:0000256" key="1">
    <source>
        <dbReference type="SAM" id="MobiDB-lite"/>
    </source>
</evidence>
<dbReference type="AlphaFoldDB" id="A0A0X1KNJ4"/>
<dbReference type="STRING" id="1432656.X802_10125"/>
<sequence length="222" mass="24391">MEATLGSPARTADGRSDRGGASARPISNQPKPQHSLGLGVVLFTWLKGDAVISEGRTWVPGISAYVKKYKVRHDEMGTIKVSVFKWVPLGGYATITFMPDMTTYKFRGEHFKRDSINSYDVAGYRFKVLIAHYDSWLSLGGWWEQDVKFDAGYGTHGIITVGMTEWPIVDTLLEKIGVKGKLTNAGKKLLKFVADGSTDALVDTIGLLLSELDIDAAVFTEV</sequence>
<feature type="region of interest" description="Disordered" evidence="1">
    <location>
        <begin position="1"/>
        <end position="32"/>
    </location>
</feature>
<dbReference type="KEGG" id="tgy:X802_10125"/>
<dbReference type="Proteomes" id="UP000062043">
    <property type="component" value="Chromosome"/>
</dbReference>
<protein>
    <submittedName>
        <fullName evidence="2">Uncharacterized protein</fullName>
    </submittedName>
</protein>